<evidence type="ECO:0000256" key="2">
    <source>
        <dbReference type="ARBA" id="ARBA00023125"/>
    </source>
</evidence>
<sequence length="213" mass="22559">MNTLLILPMGRIAGVTPAETRERLLRAAADAFARRGYDGTRVADIAAAAGVSNGALYAHFGSKAELLVAALRTHGRRLLADLLAAEPDRSITELLLVAGRGLPRRRDARGDLVVEALVAARRDADVAGPMRDYMGERADWLAGLVRLAQHHGELDPGLSPDALVHFCLLLALGGALVPPELHAVDDGDWADLLIRVVAALAPPADPDQTGEQP</sequence>
<feature type="domain" description="HTH tetR-type" evidence="5">
    <location>
        <begin position="18"/>
        <end position="78"/>
    </location>
</feature>
<evidence type="ECO:0000313" key="6">
    <source>
        <dbReference type="EMBL" id="GAA2453988.1"/>
    </source>
</evidence>
<dbReference type="InterPro" id="IPR050109">
    <property type="entry name" value="HTH-type_TetR-like_transc_reg"/>
</dbReference>
<dbReference type="Gene3D" id="1.10.357.10">
    <property type="entry name" value="Tetracycline Repressor, domain 2"/>
    <property type="match status" value="1"/>
</dbReference>
<dbReference type="EMBL" id="BAAARW010000039">
    <property type="protein sequence ID" value="GAA2453988.1"/>
    <property type="molecule type" value="Genomic_DNA"/>
</dbReference>
<dbReference type="PANTHER" id="PTHR30055">
    <property type="entry name" value="HTH-TYPE TRANSCRIPTIONAL REGULATOR RUTR"/>
    <property type="match status" value="1"/>
</dbReference>
<keyword evidence="1" id="KW-0805">Transcription regulation</keyword>
<dbReference type="Pfam" id="PF00440">
    <property type="entry name" value="TetR_N"/>
    <property type="match status" value="1"/>
</dbReference>
<feature type="DNA-binding region" description="H-T-H motif" evidence="4">
    <location>
        <begin position="41"/>
        <end position="60"/>
    </location>
</feature>
<protein>
    <recommendedName>
        <fullName evidence="5">HTH tetR-type domain-containing protein</fullName>
    </recommendedName>
</protein>
<evidence type="ECO:0000256" key="4">
    <source>
        <dbReference type="PROSITE-ProRule" id="PRU00335"/>
    </source>
</evidence>
<dbReference type="PRINTS" id="PR00455">
    <property type="entry name" value="HTHTETR"/>
</dbReference>
<dbReference type="SUPFAM" id="SSF46689">
    <property type="entry name" value="Homeodomain-like"/>
    <property type="match status" value="1"/>
</dbReference>
<dbReference type="PANTHER" id="PTHR30055:SF234">
    <property type="entry name" value="HTH-TYPE TRANSCRIPTIONAL REGULATOR BETI"/>
    <property type="match status" value="1"/>
</dbReference>
<evidence type="ECO:0000259" key="5">
    <source>
        <dbReference type="PROSITE" id="PS50977"/>
    </source>
</evidence>
<keyword evidence="2 4" id="KW-0238">DNA-binding</keyword>
<organism evidence="6 7">
    <name type="scientific">Actinomadura vinacea</name>
    <dbReference type="NCBI Taxonomy" id="115336"/>
    <lineage>
        <taxon>Bacteria</taxon>
        <taxon>Bacillati</taxon>
        <taxon>Actinomycetota</taxon>
        <taxon>Actinomycetes</taxon>
        <taxon>Streptosporangiales</taxon>
        <taxon>Thermomonosporaceae</taxon>
        <taxon>Actinomadura</taxon>
    </lineage>
</organism>
<evidence type="ECO:0000256" key="3">
    <source>
        <dbReference type="ARBA" id="ARBA00023163"/>
    </source>
</evidence>
<accession>A0ABN3KDT3</accession>
<dbReference type="InterPro" id="IPR001647">
    <property type="entry name" value="HTH_TetR"/>
</dbReference>
<comment type="caution">
    <text evidence="6">The sequence shown here is derived from an EMBL/GenBank/DDBJ whole genome shotgun (WGS) entry which is preliminary data.</text>
</comment>
<dbReference type="InterPro" id="IPR036271">
    <property type="entry name" value="Tet_transcr_reg_TetR-rel_C_sf"/>
</dbReference>
<dbReference type="Proteomes" id="UP001501231">
    <property type="component" value="Unassembled WGS sequence"/>
</dbReference>
<keyword evidence="3" id="KW-0804">Transcription</keyword>
<dbReference type="SUPFAM" id="SSF48498">
    <property type="entry name" value="Tetracyclin repressor-like, C-terminal domain"/>
    <property type="match status" value="1"/>
</dbReference>
<gene>
    <name evidence="6" type="ORF">GCM10010191_85970</name>
</gene>
<proteinExistence type="predicted"/>
<evidence type="ECO:0000256" key="1">
    <source>
        <dbReference type="ARBA" id="ARBA00023015"/>
    </source>
</evidence>
<keyword evidence="7" id="KW-1185">Reference proteome</keyword>
<dbReference type="PROSITE" id="PS50977">
    <property type="entry name" value="HTH_TETR_2"/>
    <property type="match status" value="1"/>
</dbReference>
<evidence type="ECO:0000313" key="7">
    <source>
        <dbReference type="Proteomes" id="UP001501231"/>
    </source>
</evidence>
<dbReference type="InterPro" id="IPR009057">
    <property type="entry name" value="Homeodomain-like_sf"/>
</dbReference>
<reference evidence="6 7" key="1">
    <citation type="journal article" date="2019" name="Int. J. Syst. Evol. Microbiol.">
        <title>The Global Catalogue of Microorganisms (GCM) 10K type strain sequencing project: providing services to taxonomists for standard genome sequencing and annotation.</title>
        <authorList>
            <consortium name="The Broad Institute Genomics Platform"/>
            <consortium name="The Broad Institute Genome Sequencing Center for Infectious Disease"/>
            <person name="Wu L."/>
            <person name="Ma J."/>
        </authorList>
    </citation>
    <scope>NUCLEOTIDE SEQUENCE [LARGE SCALE GENOMIC DNA]</scope>
    <source>
        <strain evidence="6 7">JCM 3325</strain>
    </source>
</reference>
<name>A0ABN3KDT3_9ACTN</name>